<feature type="compositionally biased region" description="Polar residues" evidence="1">
    <location>
        <begin position="16"/>
        <end position="34"/>
    </location>
</feature>
<gene>
    <name evidence="2" type="ORF">BF17_20460</name>
</gene>
<keyword evidence="2" id="KW-0808">Transferase</keyword>
<evidence type="ECO:0000313" key="2">
    <source>
        <dbReference type="EMBL" id="AHK21375.1"/>
    </source>
</evidence>
<feature type="compositionally biased region" description="Basic and acidic residues" evidence="1">
    <location>
        <begin position="37"/>
        <end position="46"/>
    </location>
</feature>
<evidence type="ECO:0000313" key="3">
    <source>
        <dbReference type="Proteomes" id="UP000019439"/>
    </source>
</evidence>
<reference evidence="2 3" key="1">
    <citation type="journal article" date="2014" name="Genome Announc.">
        <title>Genome Sequence of Yersinia similis Y228T, a Member of the Yersinia pseudotuberculosis Complex.</title>
        <authorList>
            <person name="Sprague L.D."/>
            <person name="Neubauer H."/>
        </authorList>
    </citation>
    <scope>NUCLEOTIDE SEQUENCE [LARGE SCALE GENOMIC DNA]</scope>
    <source>
        <strain evidence="2 3">228</strain>
    </source>
</reference>
<accession>A0ABM5Q2L8</accession>
<dbReference type="EMBL" id="CP007230">
    <property type="protein sequence ID" value="AHK21375.1"/>
    <property type="molecule type" value="Genomic_DNA"/>
</dbReference>
<dbReference type="GO" id="GO:0008168">
    <property type="term" value="F:methyltransferase activity"/>
    <property type="evidence" value="ECO:0007669"/>
    <property type="project" value="UniProtKB-KW"/>
</dbReference>
<feature type="region of interest" description="Disordered" evidence="1">
    <location>
        <begin position="15"/>
        <end position="46"/>
    </location>
</feature>
<keyword evidence="3" id="KW-1185">Reference proteome</keyword>
<keyword evidence="2" id="KW-0489">Methyltransferase</keyword>
<dbReference type="GO" id="GO:0032259">
    <property type="term" value="P:methylation"/>
    <property type="evidence" value="ECO:0007669"/>
    <property type="project" value="UniProtKB-KW"/>
</dbReference>
<protein>
    <submittedName>
        <fullName evidence="2">Methyltransferase</fullName>
    </submittedName>
</protein>
<organism evidence="2 3">
    <name type="scientific">Yersinia similis</name>
    <dbReference type="NCBI Taxonomy" id="367190"/>
    <lineage>
        <taxon>Bacteria</taxon>
        <taxon>Pseudomonadati</taxon>
        <taxon>Pseudomonadota</taxon>
        <taxon>Gammaproteobacteria</taxon>
        <taxon>Enterobacterales</taxon>
        <taxon>Yersiniaceae</taxon>
        <taxon>Yersinia</taxon>
    </lineage>
</organism>
<name>A0ABM5Q2L8_9GAMM</name>
<evidence type="ECO:0000256" key="1">
    <source>
        <dbReference type="SAM" id="MobiDB-lite"/>
    </source>
</evidence>
<dbReference type="Proteomes" id="UP000019439">
    <property type="component" value="Chromosome"/>
</dbReference>
<sequence>MLAKGALAGALFGSAQPAQHSTAQHSTAQQQIAQKTDPLKDILFKK</sequence>
<proteinExistence type="predicted"/>